<evidence type="ECO:0000313" key="3">
    <source>
        <dbReference type="Proteomes" id="UP000503399"/>
    </source>
</evidence>
<evidence type="ECO:0000313" key="2">
    <source>
        <dbReference type="EMBL" id="CAB1127872.1"/>
    </source>
</evidence>
<dbReference type="InterPro" id="IPR013442">
    <property type="entry name" value="SSO1393-like"/>
</dbReference>
<dbReference type="NCBIfam" id="TIGR02619">
    <property type="entry name" value="putative CRISPR-associated protein, APE2256 family"/>
    <property type="match status" value="1"/>
</dbReference>
<reference evidence="2 3" key="1">
    <citation type="submission" date="2020-02" db="EMBL/GenBank/DDBJ databases">
        <authorList>
            <person name="Hogendoorn C."/>
        </authorList>
    </citation>
    <scope>NUCLEOTIDE SEQUENCE [LARGE SCALE GENOMIC DNA]</scope>
    <source>
        <strain evidence="2">R501</strain>
    </source>
</reference>
<dbReference type="AlphaFoldDB" id="A0A6F8ZEI5"/>
<gene>
    <name evidence="2" type="ORF">R50_0366</name>
</gene>
<proteinExistence type="predicted"/>
<name>A0A6F8ZEI5_9FIRM</name>
<dbReference type="Pfam" id="PF09651">
    <property type="entry name" value="Cas_APE2256"/>
    <property type="match status" value="1"/>
</dbReference>
<dbReference type="Gene3D" id="1.10.196.30">
    <property type="match status" value="1"/>
</dbReference>
<dbReference type="EMBL" id="LR778114">
    <property type="protein sequence ID" value="CAB1127872.1"/>
    <property type="molecule type" value="Genomic_DNA"/>
</dbReference>
<dbReference type="KEGG" id="hfv:R50_0366"/>
<accession>A0A6F8ZEI5</accession>
<organism evidence="2 3">
    <name type="scientific">Candidatus Hydrogenisulfobacillus filiaventi</name>
    <dbReference type="NCBI Taxonomy" id="2707344"/>
    <lineage>
        <taxon>Bacteria</taxon>
        <taxon>Bacillati</taxon>
        <taxon>Bacillota</taxon>
        <taxon>Clostridia</taxon>
        <taxon>Eubacteriales</taxon>
        <taxon>Clostridiales Family XVII. Incertae Sedis</taxon>
        <taxon>Candidatus Hydrogenisulfobacillus</taxon>
    </lineage>
</organism>
<evidence type="ECO:0000259" key="1">
    <source>
        <dbReference type="Pfam" id="PF09651"/>
    </source>
</evidence>
<feature type="domain" description="CRISPR system ring nuclease SSO1393-like" evidence="1">
    <location>
        <begin position="66"/>
        <end position="203"/>
    </location>
</feature>
<protein>
    <recommendedName>
        <fullName evidence="1">CRISPR system ring nuclease SSO1393-like domain-containing protein</fullName>
    </recommendedName>
</protein>
<sequence>MNPPRFVLSSCGTSVFSNGAPDAMRELVNRHANDASLSGEEGAKLESWLAEVERTFPAIAPEEARRRSAELNGLLGIYGAQWPEGARQDYLVLVHTDTALGRRAARVVAGWLEARGFAPDLVGPDGLNTRSEEEFRYGIAALISWLEEQYLPEWAAKGSRPIFNLLGGFKAVHAYLTVLGMVYGAEVVYQFEGSQELLHIPPLPGVAGSLAATARRYLEQDFPRFRRLALHLPVTDWTDPPETLVLTDAHGLLLSPWGELVWLRLSPDFYQRQLWDPPDPRVRFSRRFVGQARAYAGTAQMAALNRHIDDLVRYLVDRERTGTAAIPERLNLKPIRSPRPPSTHEFYAWSDKDARRVYLHFEDGNRAVLDELGKHL</sequence>
<dbReference type="Gene3D" id="3.40.50.10770">
    <property type="entry name" value="Hypothetical protein VC1899 like domain (Restriction endonuclease-like)"/>
    <property type="match status" value="1"/>
</dbReference>
<keyword evidence="3" id="KW-1185">Reference proteome</keyword>
<dbReference type="Proteomes" id="UP000503399">
    <property type="component" value="Chromosome"/>
</dbReference>